<evidence type="ECO:0000256" key="7">
    <source>
        <dbReference type="ARBA" id="ARBA00023235"/>
    </source>
</evidence>
<evidence type="ECO:0000256" key="4">
    <source>
        <dbReference type="ARBA" id="ARBA00022746"/>
    </source>
</evidence>
<comment type="pathway">
    <text evidence="2">Carotenoid biosynthesis.</text>
</comment>
<proteinExistence type="predicted"/>
<dbReference type="Pfam" id="PF18916">
    <property type="entry name" value="Lycopene_cyc"/>
    <property type="match status" value="2"/>
</dbReference>
<feature type="domain" description="Lycopene cyclase" evidence="9">
    <location>
        <begin position="103"/>
        <end position="197"/>
    </location>
</feature>
<feature type="transmembrane region" description="Helical" evidence="8">
    <location>
        <begin position="104"/>
        <end position="123"/>
    </location>
</feature>
<evidence type="ECO:0000256" key="5">
    <source>
        <dbReference type="ARBA" id="ARBA00022989"/>
    </source>
</evidence>
<keyword evidence="4" id="KW-0125">Carotenoid biosynthesis</keyword>
<dbReference type="NCBIfam" id="TIGR03462">
    <property type="entry name" value="CarR_dom_SF"/>
    <property type="match status" value="1"/>
</dbReference>
<name>A0ABN1MU32_9FLAO</name>
<protein>
    <recommendedName>
        <fullName evidence="9">Lycopene cyclase domain-containing protein</fullName>
    </recommendedName>
</protein>
<keyword evidence="7" id="KW-0413">Isomerase</keyword>
<accession>A0ABN1MU32</accession>
<keyword evidence="11" id="KW-1185">Reference proteome</keyword>
<sequence>MRQNQKEIWFSIVIVAFVFIVWDSVFTSFGFWGFNQNYLVGLSIVNLPIEEVLFFFCIPYACVFIYEVIRYYDKNNSVQKWGKRINVVWLLLSVGLLITGWEKWYTFLTAILLILLLSVHQFVLTNNRAYLGRFYLAFLFILIPFLLVNGVLTGSFIPDQVVWYNESEIIGFRLYTIPVEDTFYCLLMMLSVITIYESSLRRKGNVQKIGYE</sequence>
<feature type="transmembrane region" description="Helical" evidence="8">
    <location>
        <begin position="135"/>
        <end position="157"/>
    </location>
</feature>
<keyword evidence="6 8" id="KW-0472">Membrane</keyword>
<reference evidence="10 11" key="1">
    <citation type="journal article" date="2019" name="Int. J. Syst. Evol. Microbiol.">
        <title>The Global Catalogue of Microorganisms (GCM) 10K type strain sequencing project: providing services to taxonomists for standard genome sequencing and annotation.</title>
        <authorList>
            <consortium name="The Broad Institute Genomics Platform"/>
            <consortium name="The Broad Institute Genome Sequencing Center for Infectious Disease"/>
            <person name="Wu L."/>
            <person name="Ma J."/>
        </authorList>
    </citation>
    <scope>NUCLEOTIDE SEQUENCE [LARGE SCALE GENOMIC DNA]</scope>
    <source>
        <strain evidence="10 11">JCM 16083</strain>
    </source>
</reference>
<dbReference type="EMBL" id="BAAAFH010000022">
    <property type="protein sequence ID" value="GAA0876855.1"/>
    <property type="molecule type" value="Genomic_DNA"/>
</dbReference>
<evidence type="ECO:0000256" key="8">
    <source>
        <dbReference type="SAM" id="Phobius"/>
    </source>
</evidence>
<evidence type="ECO:0000313" key="10">
    <source>
        <dbReference type="EMBL" id="GAA0876855.1"/>
    </source>
</evidence>
<dbReference type="Proteomes" id="UP001501126">
    <property type="component" value="Unassembled WGS sequence"/>
</dbReference>
<gene>
    <name evidence="10" type="ORF">GCM10009118_32650</name>
</gene>
<evidence type="ECO:0000259" key="9">
    <source>
        <dbReference type="Pfam" id="PF18916"/>
    </source>
</evidence>
<feature type="transmembrane region" description="Helical" evidence="8">
    <location>
        <begin position="177"/>
        <end position="196"/>
    </location>
</feature>
<feature type="transmembrane region" description="Helical" evidence="8">
    <location>
        <begin position="12"/>
        <end position="32"/>
    </location>
</feature>
<comment type="caution">
    <text evidence="10">The sequence shown here is derived from an EMBL/GenBank/DDBJ whole genome shotgun (WGS) entry which is preliminary data.</text>
</comment>
<evidence type="ECO:0000256" key="1">
    <source>
        <dbReference type="ARBA" id="ARBA00004141"/>
    </source>
</evidence>
<dbReference type="InterPro" id="IPR017825">
    <property type="entry name" value="Lycopene_cyclase_dom"/>
</dbReference>
<organism evidence="10 11">
    <name type="scientific">Wandonia haliotis</name>
    <dbReference type="NCBI Taxonomy" id="574963"/>
    <lineage>
        <taxon>Bacteria</taxon>
        <taxon>Pseudomonadati</taxon>
        <taxon>Bacteroidota</taxon>
        <taxon>Flavobacteriia</taxon>
        <taxon>Flavobacteriales</taxon>
        <taxon>Crocinitomicaceae</taxon>
        <taxon>Wandonia</taxon>
    </lineage>
</organism>
<feature type="domain" description="Lycopene cyclase" evidence="9">
    <location>
        <begin position="8"/>
        <end position="69"/>
    </location>
</feature>
<comment type="subcellular location">
    <subcellularLocation>
        <location evidence="1">Membrane</location>
        <topology evidence="1">Multi-pass membrane protein</topology>
    </subcellularLocation>
</comment>
<evidence type="ECO:0000313" key="11">
    <source>
        <dbReference type="Proteomes" id="UP001501126"/>
    </source>
</evidence>
<keyword evidence="3 8" id="KW-0812">Transmembrane</keyword>
<feature type="transmembrane region" description="Helical" evidence="8">
    <location>
        <begin position="52"/>
        <end position="69"/>
    </location>
</feature>
<evidence type="ECO:0000256" key="2">
    <source>
        <dbReference type="ARBA" id="ARBA00004829"/>
    </source>
</evidence>
<feature type="transmembrane region" description="Helical" evidence="8">
    <location>
        <begin position="81"/>
        <end position="98"/>
    </location>
</feature>
<evidence type="ECO:0000256" key="6">
    <source>
        <dbReference type="ARBA" id="ARBA00023136"/>
    </source>
</evidence>
<evidence type="ECO:0000256" key="3">
    <source>
        <dbReference type="ARBA" id="ARBA00022692"/>
    </source>
</evidence>
<keyword evidence="5 8" id="KW-1133">Transmembrane helix</keyword>